<dbReference type="InterPro" id="IPR036661">
    <property type="entry name" value="Luciferase-like_sf"/>
</dbReference>
<dbReference type="HOGENOM" id="CLU_027853_7_1_11"/>
<evidence type="ECO:0000256" key="2">
    <source>
        <dbReference type="ARBA" id="ARBA00022643"/>
    </source>
</evidence>
<keyword evidence="3" id="KW-0560">Oxidoreductase</keyword>
<dbReference type="AlphaFoldDB" id="A0A0B5I9Q4"/>
<dbReference type="GO" id="GO:0046306">
    <property type="term" value="P:alkanesulfonate catabolic process"/>
    <property type="evidence" value="ECO:0007669"/>
    <property type="project" value="TreeGrafter"/>
</dbReference>
<dbReference type="GO" id="GO:0008726">
    <property type="term" value="F:alkanesulfonate monooxygenase activity"/>
    <property type="evidence" value="ECO:0007669"/>
    <property type="project" value="TreeGrafter"/>
</dbReference>
<dbReference type="EMBL" id="CP010407">
    <property type="protein sequence ID" value="AJF69266.1"/>
    <property type="molecule type" value="Genomic_DNA"/>
</dbReference>
<dbReference type="RefSeq" id="WP_041133188.1">
    <property type="nucleotide sequence ID" value="NZ_CP010407.1"/>
</dbReference>
<organism evidence="6 7">
    <name type="scientific">Streptomyces vietnamensis</name>
    <dbReference type="NCBI Taxonomy" id="362257"/>
    <lineage>
        <taxon>Bacteria</taxon>
        <taxon>Bacillati</taxon>
        <taxon>Actinomycetota</taxon>
        <taxon>Actinomycetes</taxon>
        <taxon>Kitasatosporales</taxon>
        <taxon>Streptomycetaceae</taxon>
        <taxon>Streptomyces</taxon>
    </lineage>
</organism>
<accession>A0A0B5I9Q4</accession>
<keyword evidence="7" id="KW-1185">Reference proteome</keyword>
<evidence type="ECO:0000256" key="1">
    <source>
        <dbReference type="ARBA" id="ARBA00022630"/>
    </source>
</evidence>
<dbReference type="PANTHER" id="PTHR42847">
    <property type="entry name" value="ALKANESULFONATE MONOOXYGENASE"/>
    <property type="match status" value="1"/>
</dbReference>
<dbReference type="InterPro" id="IPR011251">
    <property type="entry name" value="Luciferase-like_dom"/>
</dbReference>
<dbReference type="Pfam" id="PF00296">
    <property type="entry name" value="Bac_luciferase"/>
    <property type="match status" value="1"/>
</dbReference>
<dbReference type="SUPFAM" id="SSF51679">
    <property type="entry name" value="Bacterial luciferase-like"/>
    <property type="match status" value="1"/>
</dbReference>
<evidence type="ECO:0000259" key="5">
    <source>
        <dbReference type="Pfam" id="PF00296"/>
    </source>
</evidence>
<protein>
    <submittedName>
        <fullName evidence="6">F420-dependent oxidoreductase</fullName>
    </submittedName>
</protein>
<keyword evidence="1" id="KW-0285">Flavoprotein</keyword>
<keyword evidence="2" id="KW-0288">FMN</keyword>
<dbReference type="KEGG" id="svt:SVTN_38385"/>
<dbReference type="InterPro" id="IPR050172">
    <property type="entry name" value="SsuD_RutA_monooxygenase"/>
</dbReference>
<evidence type="ECO:0000313" key="6">
    <source>
        <dbReference type="EMBL" id="AJF69266.1"/>
    </source>
</evidence>
<dbReference type="STRING" id="362257.SVTN_38385"/>
<keyword evidence="4" id="KW-0503">Monooxygenase</keyword>
<evidence type="ECO:0000256" key="3">
    <source>
        <dbReference type="ARBA" id="ARBA00023002"/>
    </source>
</evidence>
<name>A0A0B5I9Q4_9ACTN</name>
<dbReference type="Proteomes" id="UP000031774">
    <property type="component" value="Chromosome"/>
</dbReference>
<proteinExistence type="predicted"/>
<evidence type="ECO:0000313" key="7">
    <source>
        <dbReference type="Proteomes" id="UP000031774"/>
    </source>
</evidence>
<feature type="domain" description="Luciferase-like" evidence="5">
    <location>
        <begin position="2"/>
        <end position="206"/>
    </location>
</feature>
<dbReference type="Gene3D" id="3.20.20.30">
    <property type="entry name" value="Luciferase-like domain"/>
    <property type="match status" value="1"/>
</dbReference>
<reference evidence="6 7" key="1">
    <citation type="submission" date="2014-12" db="EMBL/GenBank/DDBJ databases">
        <title>Complete genome sequence of Streptomyces vietnamensis strain GIMV4.0001, a genetic manipulable producer of the benzoisochromanequinone antibiotic granaticin.</title>
        <authorList>
            <person name="Deng M.R."/>
            <person name="Guo J."/>
            <person name="Ma L.Y."/>
            <person name="Feng G.D."/>
            <person name="Mo C.Y."/>
            <person name="Zhu H.H."/>
        </authorList>
    </citation>
    <scope>NUCLEOTIDE SEQUENCE [LARGE SCALE GENOMIC DNA]</scope>
    <source>
        <strain evidence="7">GIMV4.0001</strain>
    </source>
</reference>
<dbReference type="PANTHER" id="PTHR42847:SF4">
    <property type="entry name" value="ALKANESULFONATE MONOOXYGENASE-RELATED"/>
    <property type="match status" value="1"/>
</dbReference>
<evidence type="ECO:0000256" key="4">
    <source>
        <dbReference type="ARBA" id="ARBA00023033"/>
    </source>
</evidence>
<sequence length="287" mass="31201">MKIGVNILNFGPGADPGMLRSWAQTVEGLGYDLLMVSDHVAITPDVAERYPAPFYEPFTTLSWLAGVTSRVGLGTTVLIAPYRHPLLTARMAANLDALSGGRLVLGVGVGWARQEFAALGLPFERRGRLTDEHLQALREAWADTAAYGDRRIPVWIGGHSDAGLRRAVRFGDAWHPLRRTLPQLREGAARLKEYADEQRLPVPALAPRIALRLTAAPVGGPDRLAGEGTIDQIMDDLDRLRLMGAEAVVLDPYGGDPHETTHPQAAWQALATVAAHLSPHRTRTEPS</sequence>
<gene>
    <name evidence="6" type="ORF">SVTN_38385</name>
</gene>